<feature type="chain" id="PRO_5002770635" description="DUF4148 domain-containing protein" evidence="2">
    <location>
        <begin position="22"/>
        <end position="121"/>
    </location>
</feature>
<dbReference type="Pfam" id="PF13663">
    <property type="entry name" value="DUF4148"/>
    <property type="match status" value="1"/>
</dbReference>
<gene>
    <name evidence="3" type="ORF">BamMEX5DRAFT_6242</name>
</gene>
<feature type="compositionally biased region" description="Low complexity" evidence="1">
    <location>
        <begin position="86"/>
        <end position="100"/>
    </location>
</feature>
<organism evidence="3 4">
    <name type="scientific">Burkholderia ambifaria MEX-5</name>
    <dbReference type="NCBI Taxonomy" id="396597"/>
    <lineage>
        <taxon>Bacteria</taxon>
        <taxon>Pseudomonadati</taxon>
        <taxon>Pseudomonadota</taxon>
        <taxon>Betaproteobacteria</taxon>
        <taxon>Burkholderiales</taxon>
        <taxon>Burkholderiaceae</taxon>
        <taxon>Burkholderia</taxon>
        <taxon>Burkholderia cepacia complex</taxon>
    </lineage>
</organism>
<feature type="compositionally biased region" description="Basic and acidic residues" evidence="1">
    <location>
        <begin position="101"/>
        <end position="110"/>
    </location>
</feature>
<feature type="compositionally biased region" description="Polar residues" evidence="1">
    <location>
        <begin position="71"/>
        <end position="83"/>
    </location>
</feature>
<feature type="signal peptide" evidence="2">
    <location>
        <begin position="1"/>
        <end position="21"/>
    </location>
</feature>
<proteinExistence type="predicted"/>
<sequence length="121" mass="12265">MKAARILAVAVLASIPALSFADTGHGLTRADVRADLVRLEKAGYSPASGEANYPDDIAAAENAVAAQQVARSDQNGPSKSQGDNVAAASTPAARYAAADTRAARDARDARTGAADGLYAHS</sequence>
<dbReference type="RefSeq" id="WP_006761979.1">
    <property type="nucleotide sequence ID" value="NZ_ABLK01000348.1"/>
</dbReference>
<keyword evidence="2" id="KW-0732">Signal</keyword>
<protein>
    <recommendedName>
        <fullName evidence="5">DUF4148 domain-containing protein</fullName>
    </recommendedName>
</protein>
<dbReference type="AlphaFoldDB" id="B1TEM6"/>
<dbReference type="EMBL" id="ABLK01000348">
    <property type="protein sequence ID" value="EDT37974.1"/>
    <property type="molecule type" value="Genomic_DNA"/>
</dbReference>
<name>B1TEM6_9BURK</name>
<dbReference type="InterPro" id="IPR025421">
    <property type="entry name" value="DUF4148"/>
</dbReference>
<evidence type="ECO:0000313" key="4">
    <source>
        <dbReference type="Proteomes" id="UP000004814"/>
    </source>
</evidence>
<comment type="caution">
    <text evidence="3">The sequence shown here is derived from an EMBL/GenBank/DDBJ whole genome shotgun (WGS) entry which is preliminary data.</text>
</comment>
<dbReference type="Proteomes" id="UP000004814">
    <property type="component" value="Unassembled WGS sequence"/>
</dbReference>
<evidence type="ECO:0000313" key="3">
    <source>
        <dbReference type="EMBL" id="EDT37974.1"/>
    </source>
</evidence>
<dbReference type="PATRIC" id="fig|396597.7.peg.1217"/>
<reference evidence="3 4" key="1">
    <citation type="submission" date="2008-03" db="EMBL/GenBank/DDBJ databases">
        <title>Sequencing of the draft genome and assembly of Burkholderia ambifaria MEX-5.</title>
        <authorList>
            <consortium name="US DOE Joint Genome Institute (JGI-PGF)"/>
            <person name="Copeland A."/>
            <person name="Lucas S."/>
            <person name="Lapidus A."/>
            <person name="Glavina del Rio T."/>
            <person name="Dalin E."/>
            <person name="Tice H."/>
            <person name="Bruce D."/>
            <person name="Goodwin L."/>
            <person name="Pitluck S."/>
            <person name="Larimer F."/>
            <person name="Land M.L."/>
            <person name="Hauser L."/>
            <person name="Tiedje J."/>
            <person name="Richardson P."/>
        </authorList>
    </citation>
    <scope>NUCLEOTIDE SEQUENCE [LARGE SCALE GENOMIC DNA]</scope>
    <source>
        <strain evidence="3 4">MEX-5</strain>
    </source>
</reference>
<accession>B1TEM6</accession>
<evidence type="ECO:0008006" key="5">
    <source>
        <dbReference type="Google" id="ProtNLM"/>
    </source>
</evidence>
<evidence type="ECO:0000256" key="1">
    <source>
        <dbReference type="SAM" id="MobiDB-lite"/>
    </source>
</evidence>
<evidence type="ECO:0000256" key="2">
    <source>
        <dbReference type="SAM" id="SignalP"/>
    </source>
</evidence>
<feature type="region of interest" description="Disordered" evidence="1">
    <location>
        <begin position="64"/>
        <end position="121"/>
    </location>
</feature>